<proteinExistence type="predicted"/>
<dbReference type="GO" id="GO:0005737">
    <property type="term" value="C:cytoplasm"/>
    <property type="evidence" value="ECO:0007669"/>
    <property type="project" value="TreeGrafter"/>
</dbReference>
<keyword evidence="2" id="KW-0507">mRNA processing</keyword>
<dbReference type="GO" id="GO:0061574">
    <property type="term" value="C:ASAP complex"/>
    <property type="evidence" value="ECO:0007669"/>
    <property type="project" value="TreeGrafter"/>
</dbReference>
<dbReference type="GO" id="GO:0003723">
    <property type="term" value="F:RNA binding"/>
    <property type="evidence" value="ECO:0007669"/>
    <property type="project" value="UniProtKB-UniRule"/>
</dbReference>
<organism evidence="9 10">
    <name type="scientific">Allacma fusca</name>
    <dbReference type="NCBI Taxonomy" id="39272"/>
    <lineage>
        <taxon>Eukaryota</taxon>
        <taxon>Metazoa</taxon>
        <taxon>Ecdysozoa</taxon>
        <taxon>Arthropoda</taxon>
        <taxon>Hexapoda</taxon>
        <taxon>Collembola</taxon>
        <taxon>Symphypleona</taxon>
        <taxon>Sminthuridae</taxon>
        <taxon>Allacma</taxon>
    </lineage>
</organism>
<evidence type="ECO:0000256" key="6">
    <source>
        <dbReference type="PROSITE-ProRule" id="PRU00176"/>
    </source>
</evidence>
<dbReference type="InterPro" id="IPR034201">
    <property type="entry name" value="RNPS1_RRM"/>
</dbReference>
<dbReference type="Proteomes" id="UP000708208">
    <property type="component" value="Unassembled WGS sequence"/>
</dbReference>
<evidence type="ECO:0000256" key="5">
    <source>
        <dbReference type="ARBA" id="ARBA00023242"/>
    </source>
</evidence>
<feature type="compositionally biased region" description="Basic residues" evidence="7">
    <location>
        <begin position="123"/>
        <end position="136"/>
    </location>
</feature>
<feature type="region of interest" description="Disordered" evidence="7">
    <location>
        <begin position="87"/>
        <end position="205"/>
    </location>
</feature>
<dbReference type="GO" id="GO:0000398">
    <property type="term" value="P:mRNA splicing, via spliceosome"/>
    <property type="evidence" value="ECO:0007669"/>
    <property type="project" value="TreeGrafter"/>
</dbReference>
<keyword evidence="3 6" id="KW-0694">RNA-binding</keyword>
<keyword evidence="4" id="KW-0508">mRNA splicing</keyword>
<evidence type="ECO:0000256" key="4">
    <source>
        <dbReference type="ARBA" id="ARBA00023187"/>
    </source>
</evidence>
<evidence type="ECO:0000256" key="2">
    <source>
        <dbReference type="ARBA" id="ARBA00022664"/>
    </source>
</evidence>
<dbReference type="InterPro" id="IPR000504">
    <property type="entry name" value="RRM_dom"/>
</dbReference>
<dbReference type="EMBL" id="CAJVCH010571825">
    <property type="protein sequence ID" value="CAG7838618.1"/>
    <property type="molecule type" value="Genomic_DNA"/>
</dbReference>
<evidence type="ECO:0000256" key="7">
    <source>
        <dbReference type="SAM" id="MobiDB-lite"/>
    </source>
</evidence>
<dbReference type="PROSITE" id="PS50102">
    <property type="entry name" value="RRM"/>
    <property type="match status" value="1"/>
</dbReference>
<feature type="compositionally biased region" description="Basic and acidic residues" evidence="7">
    <location>
        <begin position="144"/>
        <end position="154"/>
    </location>
</feature>
<dbReference type="GO" id="GO:0005654">
    <property type="term" value="C:nucleoplasm"/>
    <property type="evidence" value="ECO:0007669"/>
    <property type="project" value="TreeGrafter"/>
</dbReference>
<comment type="caution">
    <text evidence="9">The sequence shown here is derived from an EMBL/GenBank/DDBJ whole genome shotgun (WGS) entry which is preliminary data.</text>
</comment>
<feature type="compositionally biased region" description="Basic residues" evidence="7">
    <location>
        <begin position="155"/>
        <end position="166"/>
    </location>
</feature>
<dbReference type="PANTHER" id="PTHR15481">
    <property type="entry name" value="RIBONUCLEIC ACID BINDING PROTEIN S1"/>
    <property type="match status" value="1"/>
</dbReference>
<feature type="compositionally biased region" description="Basic and acidic residues" evidence="7">
    <location>
        <begin position="89"/>
        <end position="106"/>
    </location>
</feature>
<comment type="subcellular location">
    <subcellularLocation>
        <location evidence="1">Nucleus</location>
    </subcellularLocation>
</comment>
<name>A0A8J2PP76_9HEXA</name>
<dbReference type="AlphaFoldDB" id="A0A8J2PP76"/>
<reference evidence="9" key="1">
    <citation type="submission" date="2021-06" db="EMBL/GenBank/DDBJ databases">
        <authorList>
            <person name="Hodson N. C."/>
            <person name="Mongue J. A."/>
            <person name="Jaron S. K."/>
        </authorList>
    </citation>
    <scope>NUCLEOTIDE SEQUENCE</scope>
</reference>
<dbReference type="Pfam" id="PF00076">
    <property type="entry name" value="RRM_1"/>
    <property type="match status" value="1"/>
</dbReference>
<accession>A0A8J2PP76</accession>
<feature type="domain" description="RRM" evidence="8">
    <location>
        <begin position="196"/>
        <end position="275"/>
    </location>
</feature>
<protein>
    <recommendedName>
        <fullName evidence="8">RRM domain-containing protein</fullName>
    </recommendedName>
</protein>
<feature type="compositionally biased region" description="Basic residues" evidence="7">
    <location>
        <begin position="306"/>
        <end position="331"/>
    </location>
</feature>
<evidence type="ECO:0000313" key="9">
    <source>
        <dbReference type="EMBL" id="CAG7838618.1"/>
    </source>
</evidence>
<feature type="region of interest" description="Disordered" evidence="7">
    <location>
        <begin position="265"/>
        <end position="331"/>
    </location>
</feature>
<dbReference type="OrthoDB" id="252020at2759"/>
<evidence type="ECO:0000256" key="3">
    <source>
        <dbReference type="ARBA" id="ARBA00022884"/>
    </source>
</evidence>
<dbReference type="CDD" id="cd12365">
    <property type="entry name" value="RRM_RNPS1"/>
    <property type="match status" value="1"/>
</dbReference>
<evidence type="ECO:0000259" key="8">
    <source>
        <dbReference type="PROSITE" id="PS50102"/>
    </source>
</evidence>
<evidence type="ECO:0000256" key="1">
    <source>
        <dbReference type="ARBA" id="ARBA00004123"/>
    </source>
</evidence>
<feature type="compositionally biased region" description="Basic and acidic residues" evidence="7">
    <location>
        <begin position="167"/>
        <end position="191"/>
    </location>
</feature>
<keyword evidence="10" id="KW-1185">Reference proteome</keyword>
<keyword evidence="5" id="KW-0539">Nucleus</keyword>
<sequence>MSFEASSVLGYYTETFEEKQVIPIACDSHCGRSFTLAICILGTKWQDQIKTRSEKEGGGHRVLPAALHLVLHHRHLLLGAVPRGLLAPHQRDRSEKDKAAKTDAKPKAGSRSPKAPARARSPVSRKSRTPPRKQRSPKGSPSPRKQDRDRDRVRSRSPKRSRSRSPRKTDRDKDRERERERERPARKERSPTPRPTKIHVGRLTRNVTKEHVQEIFSDYGTIKNIQFEYERHQQHLGKGFAYIEFSTPDEAEDAMKHMDGGQIDGQEITAAPVLNISRPPRPLMMRRTPPLGPRRRPRGWSPRGRSPYRRRSPPRPRRQSPPRRRRYESSL</sequence>
<dbReference type="SMART" id="SM00360">
    <property type="entry name" value="RRM"/>
    <property type="match status" value="1"/>
</dbReference>
<dbReference type="PANTHER" id="PTHR15481:SF0">
    <property type="entry name" value="LD23870P-RELATED"/>
    <property type="match status" value="1"/>
</dbReference>
<evidence type="ECO:0000313" key="10">
    <source>
        <dbReference type="Proteomes" id="UP000708208"/>
    </source>
</evidence>
<gene>
    <name evidence="9" type="ORF">AFUS01_LOCUS47567</name>
</gene>